<comment type="caution">
    <text evidence="1">The sequence shown here is derived from an EMBL/GenBank/DDBJ whole genome shotgun (WGS) entry which is preliminary data.</text>
</comment>
<gene>
    <name evidence="1" type="ORF">KC614_01135</name>
</gene>
<evidence type="ECO:0000313" key="1">
    <source>
        <dbReference type="EMBL" id="MCA9391793.1"/>
    </source>
</evidence>
<reference evidence="1" key="1">
    <citation type="submission" date="2020-04" db="EMBL/GenBank/DDBJ databases">
        <authorList>
            <person name="Zhang T."/>
        </authorList>
    </citation>
    <scope>NUCLEOTIDE SEQUENCE</scope>
    <source>
        <strain evidence="1">HKST-UBA03</strain>
    </source>
</reference>
<organism evidence="1 2">
    <name type="scientific">candidate division WWE3 bacterium</name>
    <dbReference type="NCBI Taxonomy" id="2053526"/>
    <lineage>
        <taxon>Bacteria</taxon>
        <taxon>Katanobacteria</taxon>
    </lineage>
</organism>
<dbReference type="Proteomes" id="UP000751518">
    <property type="component" value="Unassembled WGS sequence"/>
</dbReference>
<sequence>MKSRLSKLPIFGRLINEIETNVHNLGIQNGFARTFKDHNVEIVADYDEQTAHILEHEACILVVNHPHEIEVIALAAALPPRKDAYVIANAGFMAICPSVDKHILPVYVTNNEQSASNWPFIMRLAGKLHPLASYDANEEHKKNIETINAGGQKLIEGATVAIFPDRHSTNGHWFNGVGYMTKAAENTTRDLFVVNVFVEGTTSHDYLRLLRPIAKRLPDIEVHVSQPTKINDLLDLEPKEITRILETSYREWVASNNKAYSIPKIND</sequence>
<evidence type="ECO:0000313" key="2">
    <source>
        <dbReference type="Proteomes" id="UP000751518"/>
    </source>
</evidence>
<dbReference type="EMBL" id="JAGQKZ010000005">
    <property type="protein sequence ID" value="MCA9391793.1"/>
    <property type="molecule type" value="Genomic_DNA"/>
</dbReference>
<dbReference type="AlphaFoldDB" id="A0A955LJV7"/>
<accession>A0A955LJV7</accession>
<reference evidence="1" key="2">
    <citation type="journal article" date="2021" name="Microbiome">
        <title>Successional dynamics and alternative stable states in a saline activated sludge microbial community over 9 years.</title>
        <authorList>
            <person name="Wang Y."/>
            <person name="Ye J."/>
            <person name="Ju F."/>
            <person name="Liu L."/>
            <person name="Boyd J.A."/>
            <person name="Deng Y."/>
            <person name="Parks D.H."/>
            <person name="Jiang X."/>
            <person name="Yin X."/>
            <person name="Woodcroft B.J."/>
            <person name="Tyson G.W."/>
            <person name="Hugenholtz P."/>
            <person name="Polz M.F."/>
            <person name="Zhang T."/>
        </authorList>
    </citation>
    <scope>NUCLEOTIDE SEQUENCE</scope>
    <source>
        <strain evidence="1">HKST-UBA03</strain>
    </source>
</reference>
<protein>
    <submittedName>
        <fullName evidence="1">Uncharacterized protein</fullName>
    </submittedName>
</protein>
<proteinExistence type="predicted"/>
<name>A0A955LJV7_UNCKA</name>